<dbReference type="EMBL" id="BARW01002263">
    <property type="protein sequence ID" value="GAI69677.1"/>
    <property type="molecule type" value="Genomic_DNA"/>
</dbReference>
<evidence type="ECO:0000313" key="1">
    <source>
        <dbReference type="EMBL" id="GAI69677.1"/>
    </source>
</evidence>
<protein>
    <submittedName>
        <fullName evidence="1">Uncharacterized protein</fullName>
    </submittedName>
</protein>
<dbReference type="AlphaFoldDB" id="X1QMC2"/>
<proteinExistence type="predicted"/>
<accession>X1QMC2</accession>
<name>X1QMC2_9ZZZZ</name>
<reference evidence="1" key="1">
    <citation type="journal article" date="2014" name="Front. Microbiol.">
        <title>High frequency of phylogenetically diverse reductive dehalogenase-homologous genes in deep subseafloor sedimentary metagenomes.</title>
        <authorList>
            <person name="Kawai M."/>
            <person name="Futagami T."/>
            <person name="Toyoda A."/>
            <person name="Takaki Y."/>
            <person name="Nishi S."/>
            <person name="Hori S."/>
            <person name="Arai W."/>
            <person name="Tsubouchi T."/>
            <person name="Morono Y."/>
            <person name="Uchiyama I."/>
            <person name="Ito T."/>
            <person name="Fujiyama A."/>
            <person name="Inagaki F."/>
            <person name="Takami H."/>
        </authorList>
    </citation>
    <scope>NUCLEOTIDE SEQUENCE</scope>
    <source>
        <strain evidence="1">Expedition CK06-06</strain>
    </source>
</reference>
<comment type="caution">
    <text evidence="1">The sequence shown here is derived from an EMBL/GenBank/DDBJ whole genome shotgun (WGS) entry which is preliminary data.</text>
</comment>
<sequence>MTKQEEIREGMREILAEDFTVARSTHENPPPHKDCSEECGVSLDDQIAASNPFCSPVRSGFIINRL</sequence>
<organism evidence="1">
    <name type="scientific">marine sediment metagenome</name>
    <dbReference type="NCBI Taxonomy" id="412755"/>
    <lineage>
        <taxon>unclassified sequences</taxon>
        <taxon>metagenomes</taxon>
        <taxon>ecological metagenomes</taxon>
    </lineage>
</organism>
<gene>
    <name evidence="1" type="ORF">S12H4_06441</name>
</gene>